<dbReference type="Proteomes" id="UP000639772">
    <property type="component" value="Chromosome 10"/>
</dbReference>
<dbReference type="OrthoDB" id="1936645at2759"/>
<evidence type="ECO:0000313" key="2">
    <source>
        <dbReference type="Proteomes" id="UP000639772"/>
    </source>
</evidence>
<accession>A0A835Q682</accession>
<gene>
    <name evidence="1" type="ORF">HPP92_019060</name>
</gene>
<reference evidence="1 2" key="1">
    <citation type="journal article" date="2020" name="Nat. Food">
        <title>A phased Vanilla planifolia genome enables genetic improvement of flavour and production.</title>
        <authorList>
            <person name="Hasing T."/>
            <person name="Tang H."/>
            <person name="Brym M."/>
            <person name="Khazi F."/>
            <person name="Huang T."/>
            <person name="Chambers A.H."/>
        </authorList>
    </citation>
    <scope>NUCLEOTIDE SEQUENCE [LARGE SCALE GENOMIC DNA]</scope>
    <source>
        <tissue evidence="1">Leaf</tissue>
    </source>
</reference>
<organism evidence="1 2">
    <name type="scientific">Vanilla planifolia</name>
    <name type="common">Vanilla</name>
    <dbReference type="NCBI Taxonomy" id="51239"/>
    <lineage>
        <taxon>Eukaryota</taxon>
        <taxon>Viridiplantae</taxon>
        <taxon>Streptophyta</taxon>
        <taxon>Embryophyta</taxon>
        <taxon>Tracheophyta</taxon>
        <taxon>Spermatophyta</taxon>
        <taxon>Magnoliopsida</taxon>
        <taxon>Liliopsida</taxon>
        <taxon>Asparagales</taxon>
        <taxon>Orchidaceae</taxon>
        <taxon>Vanilloideae</taxon>
        <taxon>Vanilleae</taxon>
        <taxon>Vanilla</taxon>
    </lineage>
</organism>
<sequence length="106" mass="12465">MMDAMVSVVVVREEDNMQKPIPYVNQALKDPKIHYPSLKRLMLALFISSLCQQPHFHANEIKVVIDKSLHKILHFIKVYDCFHKWVMDYTLRISTNSQVLAYFSID</sequence>
<dbReference type="EMBL" id="JADCNM010000010">
    <property type="protein sequence ID" value="KAG0464896.1"/>
    <property type="molecule type" value="Genomic_DNA"/>
</dbReference>
<proteinExistence type="predicted"/>
<dbReference type="AlphaFoldDB" id="A0A835Q682"/>
<protein>
    <recommendedName>
        <fullName evidence="3">Reverse transcriptase/retrotransposon-derived protein RNase H-like domain-containing protein</fullName>
    </recommendedName>
</protein>
<name>A0A835Q682_VANPL</name>
<evidence type="ECO:0000313" key="1">
    <source>
        <dbReference type="EMBL" id="KAG0464896.1"/>
    </source>
</evidence>
<evidence type="ECO:0008006" key="3">
    <source>
        <dbReference type="Google" id="ProtNLM"/>
    </source>
</evidence>
<comment type="caution">
    <text evidence="1">The sequence shown here is derived from an EMBL/GenBank/DDBJ whole genome shotgun (WGS) entry which is preliminary data.</text>
</comment>